<dbReference type="Proteomes" id="UP001500190">
    <property type="component" value="Unassembled WGS sequence"/>
</dbReference>
<gene>
    <name evidence="4" type="ORF">GCM10009742_18490</name>
</gene>
<feature type="region of interest" description="Disordered" evidence="1">
    <location>
        <begin position="230"/>
        <end position="271"/>
    </location>
</feature>
<dbReference type="InterPro" id="IPR051448">
    <property type="entry name" value="CdaR-like_regulators"/>
</dbReference>
<protein>
    <recommendedName>
        <fullName evidence="6">PucR-like helix-turn-helix protein</fullName>
    </recommendedName>
</protein>
<keyword evidence="5" id="KW-1185">Reference proteome</keyword>
<evidence type="ECO:0000259" key="2">
    <source>
        <dbReference type="Pfam" id="PF07905"/>
    </source>
</evidence>
<dbReference type="InterPro" id="IPR012914">
    <property type="entry name" value="PucR_dom"/>
</dbReference>
<dbReference type="PANTHER" id="PTHR33744">
    <property type="entry name" value="CARBOHYDRATE DIACID REGULATOR"/>
    <property type="match status" value="1"/>
</dbReference>
<dbReference type="Pfam" id="PF13556">
    <property type="entry name" value="HTH_30"/>
    <property type="match status" value="1"/>
</dbReference>
<comment type="caution">
    <text evidence="4">The sequence shown here is derived from an EMBL/GenBank/DDBJ whole genome shotgun (WGS) entry which is preliminary data.</text>
</comment>
<accession>A0ABN2DE28</accession>
<reference evidence="4 5" key="1">
    <citation type="journal article" date="2019" name="Int. J. Syst. Evol. Microbiol.">
        <title>The Global Catalogue of Microorganisms (GCM) 10K type strain sequencing project: providing services to taxonomists for standard genome sequencing and annotation.</title>
        <authorList>
            <consortium name="The Broad Institute Genomics Platform"/>
            <consortium name="The Broad Institute Genome Sequencing Center for Infectious Disease"/>
            <person name="Wu L."/>
            <person name="Ma J."/>
        </authorList>
    </citation>
    <scope>NUCLEOTIDE SEQUENCE [LARGE SCALE GENOMIC DNA]</scope>
    <source>
        <strain evidence="4 5">JCM 14304</strain>
    </source>
</reference>
<dbReference type="InterPro" id="IPR042070">
    <property type="entry name" value="PucR_C-HTH_sf"/>
</dbReference>
<evidence type="ECO:0000313" key="4">
    <source>
        <dbReference type="EMBL" id="GAA1575534.1"/>
    </source>
</evidence>
<dbReference type="InterPro" id="IPR025736">
    <property type="entry name" value="PucR_C-HTH_dom"/>
</dbReference>
<evidence type="ECO:0000259" key="3">
    <source>
        <dbReference type="Pfam" id="PF13556"/>
    </source>
</evidence>
<dbReference type="Gene3D" id="1.10.10.2840">
    <property type="entry name" value="PucR C-terminal helix-turn-helix domain"/>
    <property type="match status" value="1"/>
</dbReference>
<dbReference type="RefSeq" id="WP_344189065.1">
    <property type="nucleotide sequence ID" value="NZ_BAAAND010000003.1"/>
</dbReference>
<feature type="domain" description="PucR C-terminal helix-turn-helix" evidence="3">
    <location>
        <begin position="531"/>
        <end position="588"/>
    </location>
</feature>
<sequence length="590" mass="60318">MLLAELLDAPELGLRLLYAAGGVLDRPIGRLVTTDLLEPGRYLSGGEVVLTGLVWRRQPEDSEVFVASVAARGATTILAGKAQLGDVPEDLLAACRQHRMTLVEVPIEVAFADVTEYVAAAGSAETGARLSASLVRQRQLLSSIAAGRSLDELAARISAEIGHDCRVLTPTGRHVVPGPSELDPDTLDAVTHRFLTADRLPAVAAPPAATGTTSAAGSARAVPAARAAGRTGGAGAAGRAGGAGATGAGASGAGASGAGASGGGASGAGASGGGAVGGGASGGGAAYSLFPVGSGFGNRLTAWFLAIDGDHTTWSHDHVEAVHELCAIAALDRARRDEGRRALRPLVADALALVESGAPQTEVAARLRQAGAHSERPLVVAVAGLRDDGSDHGPSEVALTLLEDVALTVGPAVVAPGRDGLLVGFLPYTPELAEHLRRAIGRLAPGLNRAHLAVGISGETAIDALAGALEEARFAQRAAGAARAPVSVVTSDEVASHVLLLATLPDDVRRTYSNRVLGAVLDHDRRTHADLLTTLQAFLACSCSWTRTAEALHLHVNTVRYRIERVEQLTGRDLSSLEDRVDVFLALKSL</sequence>
<proteinExistence type="predicted"/>
<dbReference type="Pfam" id="PF07905">
    <property type="entry name" value="PucR"/>
    <property type="match status" value="1"/>
</dbReference>
<name>A0ABN2DE28_9ACTN</name>
<feature type="domain" description="Purine catabolism PurC-like" evidence="2">
    <location>
        <begin position="5"/>
        <end position="120"/>
    </location>
</feature>
<evidence type="ECO:0000256" key="1">
    <source>
        <dbReference type="SAM" id="MobiDB-lite"/>
    </source>
</evidence>
<evidence type="ECO:0008006" key="6">
    <source>
        <dbReference type="Google" id="ProtNLM"/>
    </source>
</evidence>
<evidence type="ECO:0000313" key="5">
    <source>
        <dbReference type="Proteomes" id="UP001500190"/>
    </source>
</evidence>
<organism evidence="4 5">
    <name type="scientific">Kribbella karoonensis</name>
    <dbReference type="NCBI Taxonomy" id="324851"/>
    <lineage>
        <taxon>Bacteria</taxon>
        <taxon>Bacillati</taxon>
        <taxon>Actinomycetota</taxon>
        <taxon>Actinomycetes</taxon>
        <taxon>Propionibacteriales</taxon>
        <taxon>Kribbellaceae</taxon>
        <taxon>Kribbella</taxon>
    </lineage>
</organism>
<dbReference type="PANTHER" id="PTHR33744:SF17">
    <property type="entry name" value="CONSERVED PROTEIN"/>
    <property type="match status" value="1"/>
</dbReference>
<dbReference type="EMBL" id="BAAAND010000003">
    <property type="protein sequence ID" value="GAA1575534.1"/>
    <property type="molecule type" value="Genomic_DNA"/>
</dbReference>